<sequence>MMRLGVTSPFSNLITSSVPVGQKGLIHIWGQNNTTLEQKLGISWIVRDPDGLLGEQYSDWSGNIKPGQDHEFIGGRFEFFKEGVYTIDAKLFMNPDSPAVVDSYDGALCTVVVEVPPVPPDEEVPEEINWLPIILIGGGVALAAVAL</sequence>
<protein>
    <submittedName>
        <fullName evidence="1">Uncharacterized protein</fullName>
    </submittedName>
</protein>
<proteinExistence type="predicted"/>
<organism evidence="1">
    <name type="scientific">marine sediment metagenome</name>
    <dbReference type="NCBI Taxonomy" id="412755"/>
    <lineage>
        <taxon>unclassified sequences</taxon>
        <taxon>metagenomes</taxon>
        <taxon>ecological metagenomes</taxon>
    </lineage>
</organism>
<dbReference type="EMBL" id="BARU01035096">
    <property type="protein sequence ID" value="GAH71149.1"/>
    <property type="molecule type" value="Genomic_DNA"/>
</dbReference>
<feature type="non-terminal residue" evidence="1">
    <location>
        <position position="147"/>
    </location>
</feature>
<name>X1IYI6_9ZZZZ</name>
<evidence type="ECO:0000313" key="1">
    <source>
        <dbReference type="EMBL" id="GAH71149.1"/>
    </source>
</evidence>
<gene>
    <name evidence="1" type="ORF">S03H2_54986</name>
</gene>
<reference evidence="1" key="1">
    <citation type="journal article" date="2014" name="Front. Microbiol.">
        <title>High frequency of phylogenetically diverse reductive dehalogenase-homologous genes in deep subseafloor sedimentary metagenomes.</title>
        <authorList>
            <person name="Kawai M."/>
            <person name="Futagami T."/>
            <person name="Toyoda A."/>
            <person name="Takaki Y."/>
            <person name="Nishi S."/>
            <person name="Hori S."/>
            <person name="Arai W."/>
            <person name="Tsubouchi T."/>
            <person name="Morono Y."/>
            <person name="Uchiyama I."/>
            <person name="Ito T."/>
            <person name="Fujiyama A."/>
            <person name="Inagaki F."/>
            <person name="Takami H."/>
        </authorList>
    </citation>
    <scope>NUCLEOTIDE SEQUENCE</scope>
    <source>
        <strain evidence="1">Expedition CK06-06</strain>
    </source>
</reference>
<dbReference type="AlphaFoldDB" id="X1IYI6"/>
<accession>X1IYI6</accession>
<comment type="caution">
    <text evidence="1">The sequence shown here is derived from an EMBL/GenBank/DDBJ whole genome shotgun (WGS) entry which is preliminary data.</text>
</comment>